<organism evidence="2 3">
    <name type="scientific">Haemaphysalis longicornis</name>
    <name type="common">Bush tick</name>
    <dbReference type="NCBI Taxonomy" id="44386"/>
    <lineage>
        <taxon>Eukaryota</taxon>
        <taxon>Metazoa</taxon>
        <taxon>Ecdysozoa</taxon>
        <taxon>Arthropoda</taxon>
        <taxon>Chelicerata</taxon>
        <taxon>Arachnida</taxon>
        <taxon>Acari</taxon>
        <taxon>Parasitiformes</taxon>
        <taxon>Ixodida</taxon>
        <taxon>Ixodoidea</taxon>
        <taxon>Ixodidae</taxon>
        <taxon>Haemaphysalinae</taxon>
        <taxon>Haemaphysalis</taxon>
    </lineage>
</organism>
<proteinExistence type="predicted"/>
<dbReference type="OrthoDB" id="2866996at2759"/>
<dbReference type="Gene3D" id="3.20.20.80">
    <property type="entry name" value="Glycosidases"/>
    <property type="match status" value="1"/>
</dbReference>
<sequence length="116" mass="12455">MRASSYNVSLFKLIKESADVLKFVPAFATDACIYRTVIQPFILGGHSYSCNGCAVPGATFFLRVNGVPLFAKGSIWLPADAFPDRVSRERIEPAAGRGGSGAHEPPARLGRGTVRE</sequence>
<evidence type="ECO:0000256" key="1">
    <source>
        <dbReference type="SAM" id="MobiDB-lite"/>
    </source>
</evidence>
<accession>A0A9J6G1G0</accession>
<dbReference type="AlphaFoldDB" id="A0A9J6G1G0"/>
<gene>
    <name evidence="2" type="ORF">HPB48_004636</name>
</gene>
<dbReference type="VEuPathDB" id="VectorBase:HLOH_055291"/>
<evidence type="ECO:0000313" key="2">
    <source>
        <dbReference type="EMBL" id="KAH9368617.1"/>
    </source>
</evidence>
<feature type="region of interest" description="Disordered" evidence="1">
    <location>
        <begin position="92"/>
        <end position="116"/>
    </location>
</feature>
<keyword evidence="3" id="KW-1185">Reference proteome</keyword>
<name>A0A9J6G1G0_HAELO</name>
<comment type="caution">
    <text evidence="2">The sequence shown here is derived from an EMBL/GenBank/DDBJ whole genome shotgun (WGS) entry which is preliminary data.</text>
</comment>
<reference evidence="2 3" key="1">
    <citation type="journal article" date="2020" name="Cell">
        <title>Large-Scale Comparative Analyses of Tick Genomes Elucidate Their Genetic Diversity and Vector Capacities.</title>
        <authorList>
            <consortium name="Tick Genome and Microbiome Consortium (TIGMIC)"/>
            <person name="Jia N."/>
            <person name="Wang J."/>
            <person name="Shi W."/>
            <person name="Du L."/>
            <person name="Sun Y."/>
            <person name="Zhan W."/>
            <person name="Jiang J.F."/>
            <person name="Wang Q."/>
            <person name="Zhang B."/>
            <person name="Ji P."/>
            <person name="Bell-Sakyi L."/>
            <person name="Cui X.M."/>
            <person name="Yuan T.T."/>
            <person name="Jiang B.G."/>
            <person name="Yang W.F."/>
            <person name="Lam T.T."/>
            <person name="Chang Q.C."/>
            <person name="Ding S.J."/>
            <person name="Wang X.J."/>
            <person name="Zhu J.G."/>
            <person name="Ruan X.D."/>
            <person name="Zhao L."/>
            <person name="Wei J.T."/>
            <person name="Ye R.Z."/>
            <person name="Que T.C."/>
            <person name="Du C.H."/>
            <person name="Zhou Y.H."/>
            <person name="Cheng J.X."/>
            <person name="Dai P.F."/>
            <person name="Guo W.B."/>
            <person name="Han X.H."/>
            <person name="Huang E.J."/>
            <person name="Li L.F."/>
            <person name="Wei W."/>
            <person name="Gao Y.C."/>
            <person name="Liu J.Z."/>
            <person name="Shao H.Z."/>
            <person name="Wang X."/>
            <person name="Wang C.C."/>
            <person name="Yang T.C."/>
            <person name="Huo Q.B."/>
            <person name="Li W."/>
            <person name="Chen H.Y."/>
            <person name="Chen S.E."/>
            <person name="Zhou L.G."/>
            <person name="Ni X.B."/>
            <person name="Tian J.H."/>
            <person name="Sheng Y."/>
            <person name="Liu T."/>
            <person name="Pan Y.S."/>
            <person name="Xia L.Y."/>
            <person name="Li J."/>
            <person name="Zhao F."/>
            <person name="Cao W.C."/>
        </authorList>
    </citation>
    <scope>NUCLEOTIDE SEQUENCE [LARGE SCALE GENOMIC DNA]</scope>
    <source>
        <strain evidence="2">HaeL-2018</strain>
    </source>
</reference>
<evidence type="ECO:0000313" key="3">
    <source>
        <dbReference type="Proteomes" id="UP000821853"/>
    </source>
</evidence>
<dbReference type="Proteomes" id="UP000821853">
    <property type="component" value="Chromosome 2"/>
</dbReference>
<dbReference type="EMBL" id="JABSTR010000004">
    <property type="protein sequence ID" value="KAH9368617.1"/>
    <property type="molecule type" value="Genomic_DNA"/>
</dbReference>
<protein>
    <submittedName>
        <fullName evidence="2">Uncharacterized protein</fullName>
    </submittedName>
</protein>